<reference evidence="2 3" key="1">
    <citation type="journal article" date="2014" name="Nat. Commun.">
        <title>Multiple recent horizontal transfers of a large genomic region in cheese making fungi.</title>
        <authorList>
            <person name="Cheeseman K."/>
            <person name="Ropars J."/>
            <person name="Renault P."/>
            <person name="Dupont J."/>
            <person name="Gouzy J."/>
            <person name="Branca A."/>
            <person name="Abraham A.L."/>
            <person name="Ceppi M."/>
            <person name="Conseiller E."/>
            <person name="Debuchy R."/>
            <person name="Malagnac F."/>
            <person name="Goarin A."/>
            <person name="Silar P."/>
            <person name="Lacoste S."/>
            <person name="Sallet E."/>
            <person name="Bensimon A."/>
            <person name="Giraud T."/>
            <person name="Brygoo Y."/>
        </authorList>
    </citation>
    <scope>NUCLEOTIDE SEQUENCE [LARGE SCALE GENOMIC DNA]</scope>
    <source>
        <strain evidence="3">FM 013</strain>
    </source>
</reference>
<evidence type="ECO:0000313" key="2">
    <source>
        <dbReference type="EMBL" id="CRL21723.1"/>
    </source>
</evidence>
<accession>A0A0G4P605</accession>
<dbReference type="Proteomes" id="UP000053732">
    <property type="component" value="Unassembled WGS sequence"/>
</dbReference>
<evidence type="ECO:0000313" key="3">
    <source>
        <dbReference type="Proteomes" id="UP000053732"/>
    </source>
</evidence>
<proteinExistence type="predicted"/>
<sequence>MSGRYGLIEFNAVCSASAIIASTAICLFGSGDDVPGRSAMSWWGSCEPSAEDSDWPELGRPRDLGGGVSKVW</sequence>
<evidence type="ECO:0000256" key="1">
    <source>
        <dbReference type="SAM" id="MobiDB-lite"/>
    </source>
</evidence>
<protein>
    <submittedName>
        <fullName evidence="2">Str. FM013</fullName>
    </submittedName>
</protein>
<gene>
    <name evidence="2" type="ORF">PCAMFM013_S006g000263</name>
</gene>
<feature type="region of interest" description="Disordered" evidence="1">
    <location>
        <begin position="50"/>
        <end position="72"/>
    </location>
</feature>
<name>A0A0G4P605_PENC3</name>
<dbReference type="EMBL" id="HG793139">
    <property type="protein sequence ID" value="CRL21723.1"/>
    <property type="molecule type" value="Genomic_DNA"/>
</dbReference>
<organism evidence="2 3">
    <name type="scientific">Penicillium camemberti (strain FM 013)</name>
    <dbReference type="NCBI Taxonomy" id="1429867"/>
    <lineage>
        <taxon>Eukaryota</taxon>
        <taxon>Fungi</taxon>
        <taxon>Dikarya</taxon>
        <taxon>Ascomycota</taxon>
        <taxon>Pezizomycotina</taxon>
        <taxon>Eurotiomycetes</taxon>
        <taxon>Eurotiomycetidae</taxon>
        <taxon>Eurotiales</taxon>
        <taxon>Aspergillaceae</taxon>
        <taxon>Penicillium</taxon>
    </lineage>
</organism>
<keyword evidence="3" id="KW-1185">Reference proteome</keyword>
<dbReference type="AlphaFoldDB" id="A0A0G4P605"/>